<sequence>MLLLLALCILLTSVNALFQAHTPLGLIECQISELSWEGAVGQVQVLVFPGGIESGSPLENLPAVASGIDSVAWLVDQPAGVEYTFVMVDFTTGQVASTAPSLVSANPSGDTSCEGKNSNVQPITGTLGSSLGGSVQSQRPAVTSSDPGVITETLISTTTTTTSSIPDPGVSSATSLHGSTTTMTSIHTPGASTATGNILPLKHTSIAGPVAGTVVGLIVVATAISVLLCIRRRRRDRSLPRTLEDVAPMVGMMTTSTAPSPLPTRTTSNTQIMSSQYTAKTQQQQPHPREPIRSPATSTSKRQLVVMSAADDESLAPTSQQLATLGEENAMLRAVIARMQTSLPPPTDSETLPSYDSRSTYSS</sequence>
<dbReference type="InParanoid" id="A0A165LIY2"/>
<feature type="signal peptide" evidence="3">
    <location>
        <begin position="1"/>
        <end position="16"/>
    </location>
</feature>
<keyword evidence="3" id="KW-0732">Signal</keyword>
<feature type="chain" id="PRO_5007861804" description="Mid2 domain-containing protein" evidence="3">
    <location>
        <begin position="17"/>
        <end position="363"/>
    </location>
</feature>
<dbReference type="EMBL" id="KV425924">
    <property type="protein sequence ID" value="KZV97907.1"/>
    <property type="molecule type" value="Genomic_DNA"/>
</dbReference>
<proteinExistence type="predicted"/>
<keyword evidence="5" id="KW-1185">Reference proteome</keyword>
<feature type="region of interest" description="Disordered" evidence="1">
    <location>
        <begin position="159"/>
        <end position="189"/>
    </location>
</feature>
<evidence type="ECO:0008006" key="6">
    <source>
        <dbReference type="Google" id="ProtNLM"/>
    </source>
</evidence>
<protein>
    <recommendedName>
        <fullName evidence="6">Mid2 domain-containing protein</fullName>
    </recommendedName>
</protein>
<name>A0A165LIY2_EXIGL</name>
<feature type="compositionally biased region" description="Polar residues" evidence="1">
    <location>
        <begin position="348"/>
        <end position="363"/>
    </location>
</feature>
<evidence type="ECO:0000313" key="5">
    <source>
        <dbReference type="Proteomes" id="UP000077266"/>
    </source>
</evidence>
<reference evidence="4 5" key="1">
    <citation type="journal article" date="2016" name="Mol. Biol. Evol.">
        <title>Comparative Genomics of Early-Diverging Mushroom-Forming Fungi Provides Insights into the Origins of Lignocellulose Decay Capabilities.</title>
        <authorList>
            <person name="Nagy L.G."/>
            <person name="Riley R."/>
            <person name="Tritt A."/>
            <person name="Adam C."/>
            <person name="Daum C."/>
            <person name="Floudas D."/>
            <person name="Sun H."/>
            <person name="Yadav J.S."/>
            <person name="Pangilinan J."/>
            <person name="Larsson K.H."/>
            <person name="Matsuura K."/>
            <person name="Barry K."/>
            <person name="Labutti K."/>
            <person name="Kuo R."/>
            <person name="Ohm R.A."/>
            <person name="Bhattacharya S.S."/>
            <person name="Shirouzu T."/>
            <person name="Yoshinaga Y."/>
            <person name="Martin F.M."/>
            <person name="Grigoriev I.V."/>
            <person name="Hibbett D.S."/>
        </authorList>
    </citation>
    <scope>NUCLEOTIDE SEQUENCE [LARGE SCALE GENOMIC DNA]</scope>
    <source>
        <strain evidence="4 5">HHB12029</strain>
    </source>
</reference>
<feature type="compositionally biased region" description="Polar residues" evidence="1">
    <location>
        <begin position="171"/>
        <end position="189"/>
    </location>
</feature>
<keyword evidence="2" id="KW-0472">Membrane</keyword>
<feature type="region of interest" description="Disordered" evidence="1">
    <location>
        <begin position="276"/>
        <end position="300"/>
    </location>
</feature>
<organism evidence="4 5">
    <name type="scientific">Exidia glandulosa HHB12029</name>
    <dbReference type="NCBI Taxonomy" id="1314781"/>
    <lineage>
        <taxon>Eukaryota</taxon>
        <taxon>Fungi</taxon>
        <taxon>Dikarya</taxon>
        <taxon>Basidiomycota</taxon>
        <taxon>Agaricomycotina</taxon>
        <taxon>Agaricomycetes</taxon>
        <taxon>Auriculariales</taxon>
        <taxon>Exidiaceae</taxon>
        <taxon>Exidia</taxon>
    </lineage>
</organism>
<feature type="region of interest" description="Disordered" evidence="1">
    <location>
        <begin position="337"/>
        <end position="363"/>
    </location>
</feature>
<feature type="compositionally biased region" description="Polar residues" evidence="1">
    <location>
        <begin position="276"/>
        <end position="286"/>
    </location>
</feature>
<keyword evidence="2" id="KW-0812">Transmembrane</keyword>
<evidence type="ECO:0000256" key="1">
    <source>
        <dbReference type="SAM" id="MobiDB-lite"/>
    </source>
</evidence>
<feature type="transmembrane region" description="Helical" evidence="2">
    <location>
        <begin position="206"/>
        <end position="230"/>
    </location>
</feature>
<dbReference type="Proteomes" id="UP000077266">
    <property type="component" value="Unassembled WGS sequence"/>
</dbReference>
<gene>
    <name evidence="4" type="ORF">EXIGLDRAFT_832523</name>
</gene>
<evidence type="ECO:0000256" key="2">
    <source>
        <dbReference type="SAM" id="Phobius"/>
    </source>
</evidence>
<evidence type="ECO:0000256" key="3">
    <source>
        <dbReference type="SAM" id="SignalP"/>
    </source>
</evidence>
<evidence type="ECO:0000313" key="4">
    <source>
        <dbReference type="EMBL" id="KZV97907.1"/>
    </source>
</evidence>
<dbReference type="AlphaFoldDB" id="A0A165LIY2"/>
<dbReference type="OrthoDB" id="3362246at2759"/>
<keyword evidence="2" id="KW-1133">Transmembrane helix</keyword>
<accession>A0A165LIY2</accession>